<proteinExistence type="predicted"/>
<name>A0A1Q9E9X4_SYMMI</name>
<dbReference type="AlphaFoldDB" id="A0A1Q9E9X4"/>
<reference evidence="2 3" key="1">
    <citation type="submission" date="2016-02" db="EMBL/GenBank/DDBJ databases">
        <title>Genome analysis of coral dinoflagellate symbionts highlights evolutionary adaptations to a symbiotic lifestyle.</title>
        <authorList>
            <person name="Aranda M."/>
            <person name="Li Y."/>
            <person name="Liew Y.J."/>
            <person name="Baumgarten S."/>
            <person name="Simakov O."/>
            <person name="Wilson M."/>
            <person name="Piel J."/>
            <person name="Ashoor H."/>
            <person name="Bougouffa S."/>
            <person name="Bajic V.B."/>
            <person name="Ryu T."/>
            <person name="Ravasi T."/>
            <person name="Bayer T."/>
            <person name="Micklem G."/>
            <person name="Kim H."/>
            <person name="Bhak J."/>
            <person name="Lajeunesse T.C."/>
            <person name="Voolstra C.R."/>
        </authorList>
    </citation>
    <scope>NUCLEOTIDE SEQUENCE [LARGE SCALE GENOMIC DNA]</scope>
    <source>
        <strain evidence="2 3">CCMP2467</strain>
    </source>
</reference>
<dbReference type="InterPro" id="IPR000073">
    <property type="entry name" value="AB_hydrolase_1"/>
</dbReference>
<keyword evidence="3" id="KW-1185">Reference proteome</keyword>
<dbReference type="Gene3D" id="3.40.50.1820">
    <property type="entry name" value="alpha/beta hydrolase"/>
    <property type="match status" value="1"/>
</dbReference>
<gene>
    <name evidence="2" type="ORF">AK812_SmicGene12720</name>
</gene>
<protein>
    <recommendedName>
        <fullName evidence="1">AB hydrolase-1 domain-containing protein</fullName>
    </recommendedName>
</protein>
<evidence type="ECO:0000313" key="3">
    <source>
        <dbReference type="Proteomes" id="UP000186817"/>
    </source>
</evidence>
<sequence>MGFLHELVHAAKKADALVLLGGSLSVVALSSLCMRMLAPRQHPRDLHEGDCSCCSEAGSMKLCKNGVPGRLHYNYTPSAAGVLPVTCKADGKPIRVLLIHGMWHGSWFWRRLQDVLAAAGFGSYALHLRSGRCQTIGSHLLDIEGTMTEMGKLHGECHLVVIGHSQGGILSQYLVRDAGLAERFAGAVFVGSVPASSLWELIKMMPVAMRIVKDMDIKSIFHGLGFVGSAYYQLTGRLWSSWCMRRIFFLSSNAEPACSTTVAEGGMEEYVQRTVVEASADGFPTISHYFDSAHSFEKIGKKPVLVLSAEHDCIYPPATMNPVFLKLFPTASCIVAKGQAHCFADAGWEDSFAQTLTGWLSKSFTG</sequence>
<evidence type="ECO:0000259" key="1">
    <source>
        <dbReference type="Pfam" id="PF00561"/>
    </source>
</evidence>
<organism evidence="2 3">
    <name type="scientific">Symbiodinium microadriaticum</name>
    <name type="common">Dinoflagellate</name>
    <name type="synonym">Zooxanthella microadriatica</name>
    <dbReference type="NCBI Taxonomy" id="2951"/>
    <lineage>
        <taxon>Eukaryota</taxon>
        <taxon>Sar</taxon>
        <taxon>Alveolata</taxon>
        <taxon>Dinophyceae</taxon>
        <taxon>Suessiales</taxon>
        <taxon>Symbiodiniaceae</taxon>
        <taxon>Symbiodinium</taxon>
    </lineage>
</organism>
<feature type="domain" description="AB hydrolase-1" evidence="1">
    <location>
        <begin position="96"/>
        <end position="342"/>
    </location>
</feature>
<dbReference type="OrthoDB" id="408903at2759"/>
<dbReference type="EMBL" id="LSRX01000215">
    <property type="protein sequence ID" value="OLQ04226.1"/>
    <property type="molecule type" value="Genomic_DNA"/>
</dbReference>
<dbReference type="Proteomes" id="UP000186817">
    <property type="component" value="Unassembled WGS sequence"/>
</dbReference>
<accession>A0A1Q9E9X4</accession>
<dbReference type="SUPFAM" id="SSF53474">
    <property type="entry name" value="alpha/beta-Hydrolases"/>
    <property type="match status" value="1"/>
</dbReference>
<dbReference type="Pfam" id="PF00561">
    <property type="entry name" value="Abhydrolase_1"/>
    <property type="match status" value="1"/>
</dbReference>
<evidence type="ECO:0000313" key="2">
    <source>
        <dbReference type="EMBL" id="OLQ04226.1"/>
    </source>
</evidence>
<comment type="caution">
    <text evidence="2">The sequence shown here is derived from an EMBL/GenBank/DDBJ whole genome shotgun (WGS) entry which is preliminary data.</text>
</comment>
<dbReference type="InterPro" id="IPR029058">
    <property type="entry name" value="AB_hydrolase_fold"/>
</dbReference>